<dbReference type="EnsemblMetazoa" id="GBRI002931-RA">
    <property type="protein sequence ID" value="GBRI002931-PA"/>
    <property type="gene ID" value="GBRI002931"/>
</dbReference>
<keyword evidence="3" id="KW-1185">Reference proteome</keyword>
<evidence type="ECO:0000313" key="2">
    <source>
        <dbReference type="EnsemblMetazoa" id="GBRI002931-PA"/>
    </source>
</evidence>
<protein>
    <submittedName>
        <fullName evidence="2">Uncharacterized protein</fullName>
    </submittedName>
</protein>
<dbReference type="VEuPathDB" id="VectorBase:GBRI002931"/>
<reference evidence="2" key="2">
    <citation type="submission" date="2020-05" db="UniProtKB">
        <authorList>
            <consortium name="EnsemblMetazoa"/>
        </authorList>
    </citation>
    <scope>IDENTIFICATION</scope>
    <source>
        <strain evidence="2">IAEA</strain>
    </source>
</reference>
<proteinExistence type="predicted"/>
<accession>A0A1A9W1H8</accession>
<dbReference type="AlphaFoldDB" id="A0A1A9W1H8"/>
<keyword evidence="1" id="KW-0732">Signal</keyword>
<evidence type="ECO:0000256" key="1">
    <source>
        <dbReference type="SAM" id="SignalP"/>
    </source>
</evidence>
<evidence type="ECO:0000313" key="3">
    <source>
        <dbReference type="Proteomes" id="UP000091820"/>
    </source>
</evidence>
<feature type="chain" id="PRO_5008399900" evidence="1">
    <location>
        <begin position="21"/>
        <end position="205"/>
    </location>
</feature>
<feature type="signal peptide" evidence="1">
    <location>
        <begin position="1"/>
        <end position="20"/>
    </location>
</feature>
<name>A0A1A9W1H8_9MUSC</name>
<sequence>MKVYFINCLILILTVQNCLANADNEQLNEQNKLFELTLSKFLEFTLEIGELSEEYITKTFKELEKNNDISNKELTEREHNKFLQTLEGLKNSKTNEDKLAYMKKLTGEIIYSSKHLEDPNMDEETTKFIEKYHAKEFLKKIHDEYFEFFEGFAKAFNEYANELNETQKEAQKELFNWFKEFSDEKNFVETTEKFLEFFNFFDDEE</sequence>
<organism evidence="2 3">
    <name type="scientific">Glossina brevipalpis</name>
    <dbReference type="NCBI Taxonomy" id="37001"/>
    <lineage>
        <taxon>Eukaryota</taxon>
        <taxon>Metazoa</taxon>
        <taxon>Ecdysozoa</taxon>
        <taxon>Arthropoda</taxon>
        <taxon>Hexapoda</taxon>
        <taxon>Insecta</taxon>
        <taxon>Pterygota</taxon>
        <taxon>Neoptera</taxon>
        <taxon>Endopterygota</taxon>
        <taxon>Diptera</taxon>
        <taxon>Brachycera</taxon>
        <taxon>Muscomorpha</taxon>
        <taxon>Hippoboscoidea</taxon>
        <taxon>Glossinidae</taxon>
        <taxon>Glossina</taxon>
    </lineage>
</organism>
<reference evidence="3" key="1">
    <citation type="submission" date="2014-03" db="EMBL/GenBank/DDBJ databases">
        <authorList>
            <person name="Aksoy S."/>
            <person name="Warren W."/>
            <person name="Wilson R.K."/>
        </authorList>
    </citation>
    <scope>NUCLEOTIDE SEQUENCE [LARGE SCALE GENOMIC DNA]</scope>
    <source>
        <strain evidence="3">IAEA</strain>
    </source>
</reference>
<dbReference type="Proteomes" id="UP000091820">
    <property type="component" value="Unassembled WGS sequence"/>
</dbReference>